<dbReference type="SUPFAM" id="SSF111369">
    <property type="entry name" value="HlyD-like secretion proteins"/>
    <property type="match status" value="1"/>
</dbReference>
<dbReference type="Gene3D" id="1.10.287.470">
    <property type="entry name" value="Helix hairpin bin"/>
    <property type="match status" value="1"/>
</dbReference>
<dbReference type="AlphaFoldDB" id="A0A2T7UUJ7"/>
<dbReference type="PANTHER" id="PTHR30158:SF3">
    <property type="entry name" value="MULTIDRUG EFFLUX PUMP SUBUNIT ACRA-RELATED"/>
    <property type="match status" value="1"/>
</dbReference>
<gene>
    <name evidence="5" type="ORF">DDE23_05110</name>
</gene>
<feature type="signal peptide" evidence="2">
    <location>
        <begin position="1"/>
        <end position="32"/>
    </location>
</feature>
<dbReference type="GO" id="GO:0005886">
    <property type="term" value="C:plasma membrane"/>
    <property type="evidence" value="ECO:0007669"/>
    <property type="project" value="TreeGrafter"/>
</dbReference>
<dbReference type="InterPro" id="IPR058625">
    <property type="entry name" value="MdtA-like_BSH"/>
</dbReference>
<feature type="domain" description="Multidrug resistance protein MdtA-like barrel-sandwich hybrid" evidence="3">
    <location>
        <begin position="70"/>
        <end position="208"/>
    </location>
</feature>
<reference evidence="5 6" key="1">
    <citation type="journal article" date="2011" name="Syst. Appl. Microbiol.">
        <title>Defluviimonas denitrificans gen. nov., sp. nov., and Pararhodobacter aggregans gen. nov., sp. nov., non-phototrophic Rhodobacteraceae from the biofilter of a marine aquaculture.</title>
        <authorList>
            <person name="Foesel B.U."/>
            <person name="Drake H.L."/>
            <person name="Schramm A."/>
        </authorList>
    </citation>
    <scope>NUCLEOTIDE SEQUENCE [LARGE SCALE GENOMIC DNA]</scope>
    <source>
        <strain evidence="5 6">D1-19</strain>
    </source>
</reference>
<dbReference type="GO" id="GO:0022857">
    <property type="term" value="F:transmembrane transporter activity"/>
    <property type="evidence" value="ECO:0007669"/>
    <property type="project" value="InterPro"/>
</dbReference>
<dbReference type="Gene3D" id="2.40.420.20">
    <property type="match status" value="1"/>
</dbReference>
<accession>A0A2T7UUJ7</accession>
<evidence type="ECO:0000256" key="1">
    <source>
        <dbReference type="ARBA" id="ARBA00009477"/>
    </source>
</evidence>
<name>A0A2T7UUJ7_9RHOB</name>
<evidence type="ECO:0000313" key="6">
    <source>
        <dbReference type="Proteomes" id="UP000244810"/>
    </source>
</evidence>
<protein>
    <submittedName>
        <fullName evidence="5">Efflux RND transporter periplasmic adaptor subunit</fullName>
    </submittedName>
</protein>
<dbReference type="GO" id="GO:0030313">
    <property type="term" value="C:cell envelope"/>
    <property type="evidence" value="ECO:0007669"/>
    <property type="project" value="UniProtKB-SubCell"/>
</dbReference>
<dbReference type="InterPro" id="IPR006143">
    <property type="entry name" value="RND_pump_MFP"/>
</dbReference>
<keyword evidence="2" id="KW-0732">Signal</keyword>
<dbReference type="PANTHER" id="PTHR30158">
    <property type="entry name" value="ACRA/E-RELATED COMPONENT OF DRUG EFFLUX TRANSPORTER"/>
    <property type="match status" value="1"/>
</dbReference>
<dbReference type="GO" id="GO:0046677">
    <property type="term" value="P:response to antibiotic"/>
    <property type="evidence" value="ECO:0007669"/>
    <property type="project" value="TreeGrafter"/>
</dbReference>
<dbReference type="Gene3D" id="2.40.50.100">
    <property type="match status" value="1"/>
</dbReference>
<dbReference type="Proteomes" id="UP000244810">
    <property type="component" value="Unassembled WGS sequence"/>
</dbReference>
<evidence type="ECO:0000259" key="3">
    <source>
        <dbReference type="Pfam" id="PF25917"/>
    </source>
</evidence>
<organism evidence="5 6">
    <name type="scientific">Pararhodobacter aggregans</name>
    <dbReference type="NCBI Taxonomy" id="404875"/>
    <lineage>
        <taxon>Bacteria</taxon>
        <taxon>Pseudomonadati</taxon>
        <taxon>Pseudomonadota</taxon>
        <taxon>Alphaproteobacteria</taxon>
        <taxon>Rhodobacterales</taxon>
        <taxon>Paracoccaceae</taxon>
        <taxon>Pararhodobacter</taxon>
    </lineage>
</organism>
<dbReference type="NCBIfam" id="TIGR01730">
    <property type="entry name" value="RND_mfp"/>
    <property type="match status" value="1"/>
</dbReference>
<comment type="similarity">
    <text evidence="1">Belongs to the membrane fusion protein (MFP) (TC 8.A.1) family.</text>
</comment>
<evidence type="ECO:0000259" key="4">
    <source>
        <dbReference type="Pfam" id="PF25944"/>
    </source>
</evidence>
<dbReference type="Gene3D" id="2.40.30.170">
    <property type="match status" value="1"/>
</dbReference>
<dbReference type="InterPro" id="IPR058626">
    <property type="entry name" value="MdtA-like_b-barrel"/>
</dbReference>
<proteinExistence type="inferred from homology"/>
<sequence>MTDLLAHPAGTRAGLALALGAALVFAAPAAHAQGAPGQMPPTPVGVVTLQPETVPQLAIIPGRAVAAEATDIRPRVSGMVTELLYTAGQQIEAGTPMFRIESATYEAALAQAHSQVTSAEASQREAQSAFDRASRLVGTGTTQANVDTARAALDQAAAALAAAEAGQRVAEMELGWTTVTSPIAGMAGVAQVSVGDLVTAGQAQAMARVTALDPIEVDLFGPVARLQQLVDTLGAGNAAEVLNMRATLILNDGTPYATQGELVSPGFEVSMSTGAIDTRFRFDNPEFRILPGMFLRGQIEIGRTEGFLVSQHAAFRDRQGNLSVWLFEDGAAQQVSVTDAGSYNHHWIITGGLEPGAQLIVDNFGRLAPGAPVQPVPARVDENGIVHTLPPEGDAPADTPSAATE</sequence>
<feature type="domain" description="Multidrug resistance protein MdtA-like beta-barrel" evidence="4">
    <location>
        <begin position="214"/>
        <end position="302"/>
    </location>
</feature>
<dbReference type="RefSeq" id="WP_107750669.1">
    <property type="nucleotide sequence ID" value="NZ_QBKF01000002.1"/>
</dbReference>
<dbReference type="Pfam" id="PF25917">
    <property type="entry name" value="BSH_RND"/>
    <property type="match status" value="1"/>
</dbReference>
<comment type="caution">
    <text evidence="5">The sequence shown here is derived from an EMBL/GenBank/DDBJ whole genome shotgun (WGS) entry which is preliminary data.</text>
</comment>
<dbReference type="EMBL" id="QDDR01000002">
    <property type="protein sequence ID" value="PVE48443.1"/>
    <property type="molecule type" value="Genomic_DNA"/>
</dbReference>
<feature type="chain" id="PRO_5015402028" evidence="2">
    <location>
        <begin position="33"/>
        <end position="405"/>
    </location>
</feature>
<dbReference type="Pfam" id="PF25944">
    <property type="entry name" value="Beta-barrel_RND"/>
    <property type="match status" value="1"/>
</dbReference>
<evidence type="ECO:0000313" key="5">
    <source>
        <dbReference type="EMBL" id="PVE48443.1"/>
    </source>
</evidence>
<evidence type="ECO:0000256" key="2">
    <source>
        <dbReference type="SAM" id="SignalP"/>
    </source>
</evidence>
<dbReference type="OrthoDB" id="7811737at2"/>
<keyword evidence="6" id="KW-1185">Reference proteome</keyword>